<evidence type="ECO:0000256" key="2">
    <source>
        <dbReference type="ARBA" id="ARBA00023002"/>
    </source>
</evidence>
<dbReference type="AlphaFoldDB" id="K8EC56"/>
<evidence type="ECO:0000256" key="1">
    <source>
        <dbReference type="ARBA" id="ARBA00006484"/>
    </source>
</evidence>
<keyword evidence="4" id="KW-0472">Membrane</keyword>
<dbReference type="GO" id="GO:0016491">
    <property type="term" value="F:oxidoreductase activity"/>
    <property type="evidence" value="ECO:0007669"/>
    <property type="project" value="UniProtKB-KW"/>
</dbReference>
<evidence type="ECO:0000256" key="3">
    <source>
        <dbReference type="SAM" id="MobiDB-lite"/>
    </source>
</evidence>
<sequence>MEEGHRHHQRDRVNDEDDDEREEEEEERTGGRGRSKFNLFAFDRGGEEEKNEITAQNADLVNRVALVTGCTSGIGKQVVLDLALAGAKVVFGCRNLKKAGEVKREMMEKFPHLDLVVMEGVALDVSSGESIAKFAQRFNETIGELDVLVNNAGVASEKGYERETGVSKLVWTNFLGPAVLMLSLNESFQRAIGRRQFANCVFVASVCHRFGKIEGADMCNKFLYNEKFGSYSDTKLACVAFANEVEYRWGARGVRCSSVDPGAVRTPIFSSVRLLRFLPLACLRRMCYAPAEDGARAVTIAALNPFAPQNASLNATPQMRRMDQGARHFSRGLFAGRFVQKYGPGKFPSSVEVRNSDGDDSTPQSLDAFFLNLRRFRWHVHAFFFAIGVIAISLVDWPLRKFFKGQKFDGTKVVESSEASYDPVLGTELWEIAKEFSGVVEPAYGERFTSNDMFSEEFLEQLFPNELSMEEHLKIMEETATNLGIEMKHIDATKLRKKDKGDSDANDGSDSDGKSIKTKKKKHKRSGSFFRRSQENLTKID</sequence>
<feature type="region of interest" description="Disordered" evidence="3">
    <location>
        <begin position="1"/>
        <end position="35"/>
    </location>
</feature>
<feature type="transmembrane region" description="Helical" evidence="4">
    <location>
        <begin position="378"/>
        <end position="399"/>
    </location>
</feature>
<dbReference type="Gene3D" id="3.40.50.720">
    <property type="entry name" value="NAD(P)-binding Rossmann-like Domain"/>
    <property type="match status" value="1"/>
</dbReference>
<reference evidence="5 6" key="1">
    <citation type="submission" date="2011-10" db="EMBL/GenBank/DDBJ databases">
        <authorList>
            <person name="Genoscope - CEA"/>
        </authorList>
    </citation>
    <scope>NUCLEOTIDE SEQUENCE [LARGE SCALE GENOMIC DNA]</scope>
    <source>
        <strain evidence="5 6">RCC 1105</strain>
    </source>
</reference>
<feature type="compositionally biased region" description="Basic and acidic residues" evidence="3">
    <location>
        <begin position="494"/>
        <end position="503"/>
    </location>
</feature>
<name>K8EC56_9CHLO</name>
<keyword evidence="6" id="KW-1185">Reference proteome</keyword>
<feature type="compositionally biased region" description="Basic and acidic residues" evidence="3">
    <location>
        <begin position="532"/>
        <end position="541"/>
    </location>
</feature>
<organism evidence="5 6">
    <name type="scientific">Bathycoccus prasinos</name>
    <dbReference type="NCBI Taxonomy" id="41875"/>
    <lineage>
        <taxon>Eukaryota</taxon>
        <taxon>Viridiplantae</taxon>
        <taxon>Chlorophyta</taxon>
        <taxon>Mamiellophyceae</taxon>
        <taxon>Mamiellales</taxon>
        <taxon>Bathycoccaceae</taxon>
        <taxon>Bathycoccus</taxon>
    </lineage>
</organism>
<dbReference type="Proteomes" id="UP000198341">
    <property type="component" value="Chromosome 3"/>
</dbReference>
<feature type="compositionally biased region" description="Acidic residues" evidence="3">
    <location>
        <begin position="14"/>
        <end position="27"/>
    </location>
</feature>
<dbReference type="Pfam" id="PF00106">
    <property type="entry name" value="adh_short"/>
    <property type="match status" value="1"/>
</dbReference>
<dbReference type="RefSeq" id="XP_007514074.1">
    <property type="nucleotide sequence ID" value="XM_007514012.1"/>
</dbReference>
<dbReference type="PRINTS" id="PR00081">
    <property type="entry name" value="GDHRDH"/>
</dbReference>
<comment type="similarity">
    <text evidence="1">Belongs to the short-chain dehydrogenases/reductases (SDR) family.</text>
</comment>
<proteinExistence type="inferred from homology"/>
<keyword evidence="2" id="KW-0560">Oxidoreductase</keyword>
<dbReference type="PANTHER" id="PTHR24320">
    <property type="entry name" value="RETINOL DEHYDROGENASE"/>
    <property type="match status" value="1"/>
</dbReference>
<dbReference type="PANTHER" id="PTHR24320:SF262">
    <property type="entry name" value="DEHYDROGENASE"/>
    <property type="match status" value="1"/>
</dbReference>
<dbReference type="STRING" id="41875.K8EC56"/>
<keyword evidence="4" id="KW-0812">Transmembrane</keyword>
<gene>
    <name evidence="5" type="ORF">Bathy03g03080</name>
</gene>
<dbReference type="EMBL" id="FO082276">
    <property type="protein sequence ID" value="CCO15511.1"/>
    <property type="molecule type" value="Genomic_DNA"/>
</dbReference>
<dbReference type="eggNOG" id="KOG1208">
    <property type="taxonomic scope" value="Eukaryota"/>
</dbReference>
<accession>K8EC56</accession>
<evidence type="ECO:0000256" key="4">
    <source>
        <dbReference type="SAM" id="Phobius"/>
    </source>
</evidence>
<dbReference type="KEGG" id="bpg:Bathy03g03080"/>
<evidence type="ECO:0000313" key="6">
    <source>
        <dbReference type="Proteomes" id="UP000198341"/>
    </source>
</evidence>
<feature type="region of interest" description="Disordered" evidence="3">
    <location>
        <begin position="494"/>
        <end position="541"/>
    </location>
</feature>
<feature type="compositionally biased region" description="Basic residues" evidence="3">
    <location>
        <begin position="1"/>
        <end position="10"/>
    </location>
</feature>
<dbReference type="SUPFAM" id="SSF51735">
    <property type="entry name" value="NAD(P)-binding Rossmann-fold domains"/>
    <property type="match status" value="1"/>
</dbReference>
<dbReference type="InterPro" id="IPR002347">
    <property type="entry name" value="SDR_fam"/>
</dbReference>
<feature type="compositionally biased region" description="Basic residues" evidence="3">
    <location>
        <begin position="516"/>
        <end position="526"/>
    </location>
</feature>
<dbReference type="OrthoDB" id="191139at2759"/>
<dbReference type="GeneID" id="19016845"/>
<dbReference type="InterPro" id="IPR036291">
    <property type="entry name" value="NAD(P)-bd_dom_sf"/>
</dbReference>
<protein>
    <submittedName>
        <fullName evidence="5">Uncharacterized protein</fullName>
    </submittedName>
</protein>
<evidence type="ECO:0000313" key="5">
    <source>
        <dbReference type="EMBL" id="CCO15511.1"/>
    </source>
</evidence>
<keyword evidence="4" id="KW-1133">Transmembrane helix</keyword>